<gene>
    <name evidence="2" type="ORF">J0X19_08590</name>
</gene>
<evidence type="ECO:0000313" key="3">
    <source>
        <dbReference type="Proteomes" id="UP000664144"/>
    </source>
</evidence>
<organism evidence="2 3">
    <name type="scientific">Hymenobacter telluris</name>
    <dbReference type="NCBI Taxonomy" id="2816474"/>
    <lineage>
        <taxon>Bacteria</taxon>
        <taxon>Pseudomonadati</taxon>
        <taxon>Bacteroidota</taxon>
        <taxon>Cytophagia</taxon>
        <taxon>Cytophagales</taxon>
        <taxon>Hymenobacteraceae</taxon>
        <taxon>Hymenobacter</taxon>
    </lineage>
</organism>
<dbReference type="RefSeq" id="WP_206984132.1">
    <property type="nucleotide sequence ID" value="NZ_JAFLQZ010000004.1"/>
</dbReference>
<dbReference type="SUPFAM" id="SSF52980">
    <property type="entry name" value="Restriction endonuclease-like"/>
    <property type="match status" value="1"/>
</dbReference>
<dbReference type="Proteomes" id="UP000664144">
    <property type="component" value="Unassembled WGS sequence"/>
</dbReference>
<proteinExistence type="predicted"/>
<dbReference type="InterPro" id="IPR047216">
    <property type="entry name" value="Endonuclease_DUF559_bact"/>
</dbReference>
<evidence type="ECO:0000259" key="1">
    <source>
        <dbReference type="Pfam" id="PF04480"/>
    </source>
</evidence>
<reference evidence="2" key="1">
    <citation type="submission" date="2021-03" db="EMBL/GenBank/DDBJ databases">
        <authorList>
            <person name="Kim M.K."/>
        </authorList>
    </citation>
    <scope>NUCLEOTIDE SEQUENCE</scope>
    <source>
        <strain evidence="2">BT186</strain>
    </source>
</reference>
<dbReference type="EMBL" id="JAFLQZ010000004">
    <property type="protein sequence ID" value="MBO0357999.1"/>
    <property type="molecule type" value="Genomic_DNA"/>
</dbReference>
<dbReference type="AlphaFoldDB" id="A0A939J8Q1"/>
<protein>
    <submittedName>
        <fullName evidence="2">DUF559 domain-containing protein</fullName>
    </submittedName>
</protein>
<dbReference type="Pfam" id="PF04480">
    <property type="entry name" value="DUF559"/>
    <property type="match status" value="1"/>
</dbReference>
<name>A0A939J8Q1_9BACT</name>
<evidence type="ECO:0000313" key="2">
    <source>
        <dbReference type="EMBL" id="MBO0357999.1"/>
    </source>
</evidence>
<accession>A0A939J8Q1</accession>
<feature type="domain" description="DUF559" evidence="1">
    <location>
        <begin position="1"/>
        <end position="82"/>
    </location>
</feature>
<keyword evidence="3" id="KW-1185">Reference proteome</keyword>
<dbReference type="Gene3D" id="3.40.960.10">
    <property type="entry name" value="VSR Endonuclease"/>
    <property type="match status" value="1"/>
</dbReference>
<dbReference type="InterPro" id="IPR007569">
    <property type="entry name" value="DUF559"/>
</dbReference>
<dbReference type="PANTHER" id="PTHR38590">
    <property type="entry name" value="BLL0828 PROTEIN"/>
    <property type="match status" value="1"/>
</dbReference>
<comment type="caution">
    <text evidence="2">The sequence shown here is derived from an EMBL/GenBank/DDBJ whole genome shotgun (WGS) entry which is preliminary data.</text>
</comment>
<dbReference type="PANTHER" id="PTHR38590:SF1">
    <property type="entry name" value="BLL0828 PROTEIN"/>
    <property type="match status" value="1"/>
</dbReference>
<dbReference type="CDD" id="cd01038">
    <property type="entry name" value="Endonuclease_DUF559"/>
    <property type="match status" value="1"/>
</dbReference>
<sequence>MNGWKFRRQHAISGFIVDFVCLSAKLVVEVDGKVHQEAEQAEYDAGRTHSLHELGYTLLRFSNPQVTHNLLQVLETIRQQLQLKS</sequence>
<dbReference type="InterPro" id="IPR011335">
    <property type="entry name" value="Restrct_endonuc-II-like"/>
</dbReference>